<proteinExistence type="predicted"/>
<organism evidence="2 3">
    <name type="scientific">Lacipirellula parvula</name>
    <dbReference type="NCBI Taxonomy" id="2650471"/>
    <lineage>
        <taxon>Bacteria</taxon>
        <taxon>Pseudomonadati</taxon>
        <taxon>Planctomycetota</taxon>
        <taxon>Planctomycetia</taxon>
        <taxon>Pirellulales</taxon>
        <taxon>Lacipirellulaceae</taxon>
        <taxon>Lacipirellula</taxon>
    </lineage>
</organism>
<keyword evidence="1" id="KW-1133">Transmembrane helix</keyword>
<evidence type="ECO:0000313" key="3">
    <source>
        <dbReference type="Proteomes" id="UP000326837"/>
    </source>
</evidence>
<keyword evidence="3" id="KW-1185">Reference proteome</keyword>
<evidence type="ECO:0000256" key="1">
    <source>
        <dbReference type="SAM" id="Phobius"/>
    </source>
</evidence>
<dbReference type="Proteomes" id="UP000326837">
    <property type="component" value="Chromosome"/>
</dbReference>
<keyword evidence="1" id="KW-0812">Transmembrane</keyword>
<gene>
    <name evidence="2" type="ORF">PLANPX_2478</name>
</gene>
<dbReference type="KEGG" id="lpav:PLANPX_2478"/>
<dbReference type="RefSeq" id="WP_152098758.1">
    <property type="nucleotide sequence ID" value="NZ_AP021861.1"/>
</dbReference>
<accession>A0A5K7XEV8</accession>
<dbReference type="EMBL" id="AP021861">
    <property type="protein sequence ID" value="BBO32866.1"/>
    <property type="molecule type" value="Genomic_DNA"/>
</dbReference>
<feature type="transmembrane region" description="Helical" evidence="1">
    <location>
        <begin position="43"/>
        <end position="62"/>
    </location>
</feature>
<evidence type="ECO:0000313" key="2">
    <source>
        <dbReference type="EMBL" id="BBO32866.1"/>
    </source>
</evidence>
<dbReference type="AlphaFoldDB" id="A0A5K7XEV8"/>
<keyword evidence="1" id="KW-0472">Membrane</keyword>
<sequence length="76" mass="8494">MEYIVLAFGLISFFVHVGLAIAVLADAKKIGTDRQSMEIGPMLWGWATLIGGIVAVGIYWFIYHSNLRSDRNEPPR</sequence>
<name>A0A5K7XEV8_9BACT</name>
<protein>
    <submittedName>
        <fullName evidence="2">Uncharacterized protein</fullName>
    </submittedName>
</protein>
<reference evidence="3" key="1">
    <citation type="submission" date="2019-10" db="EMBL/GenBank/DDBJ databases">
        <title>Lacipirellula parvula gen. nov., sp. nov., representing a lineage of planctomycetes widespread in freshwater anoxic habitats, and description of the family Lacipirellulaceae.</title>
        <authorList>
            <person name="Dedysh S.N."/>
            <person name="Kulichevskaya I.S."/>
            <person name="Beletsky A.V."/>
            <person name="Rakitin A.L."/>
            <person name="Mardanov A.V."/>
            <person name="Ivanova A.A."/>
            <person name="Saltykova V.X."/>
            <person name="Rijpstra W.I.C."/>
            <person name="Sinninghe Damste J.S."/>
            <person name="Ravin N.V."/>
        </authorList>
    </citation>
    <scope>NUCLEOTIDE SEQUENCE [LARGE SCALE GENOMIC DNA]</scope>
    <source>
        <strain evidence="3">PX69</strain>
    </source>
</reference>